<dbReference type="AlphaFoldDB" id="X1UPL8"/>
<evidence type="ECO:0000259" key="2">
    <source>
        <dbReference type="Pfam" id="PF02775"/>
    </source>
</evidence>
<dbReference type="Gene3D" id="3.40.50.970">
    <property type="match status" value="1"/>
</dbReference>
<dbReference type="GO" id="GO:0016625">
    <property type="term" value="F:oxidoreductase activity, acting on the aldehyde or oxo group of donors, iron-sulfur protein as acceptor"/>
    <property type="evidence" value="ECO:0007669"/>
    <property type="project" value="UniProtKB-ARBA"/>
</dbReference>
<dbReference type="SUPFAM" id="SSF52518">
    <property type="entry name" value="Thiamin diphosphate-binding fold (THDP-binding)"/>
    <property type="match status" value="1"/>
</dbReference>
<dbReference type="InterPro" id="IPR051457">
    <property type="entry name" value="2-oxoacid:Fd_oxidoreductase"/>
</dbReference>
<dbReference type="PANTHER" id="PTHR48084:SF1">
    <property type="entry name" value="2-OXOGLUTARATE SYNTHASE SUBUNIT KORB"/>
    <property type="match status" value="1"/>
</dbReference>
<evidence type="ECO:0000256" key="1">
    <source>
        <dbReference type="ARBA" id="ARBA00023002"/>
    </source>
</evidence>
<organism evidence="3">
    <name type="scientific">marine sediment metagenome</name>
    <dbReference type="NCBI Taxonomy" id="412755"/>
    <lineage>
        <taxon>unclassified sequences</taxon>
        <taxon>metagenomes</taxon>
        <taxon>ecological metagenomes</taxon>
    </lineage>
</organism>
<reference evidence="3" key="1">
    <citation type="journal article" date="2014" name="Front. Microbiol.">
        <title>High frequency of phylogenetically diverse reductive dehalogenase-homologous genes in deep subseafloor sedimentary metagenomes.</title>
        <authorList>
            <person name="Kawai M."/>
            <person name="Futagami T."/>
            <person name="Toyoda A."/>
            <person name="Takaki Y."/>
            <person name="Nishi S."/>
            <person name="Hori S."/>
            <person name="Arai W."/>
            <person name="Tsubouchi T."/>
            <person name="Morono Y."/>
            <person name="Uchiyama I."/>
            <person name="Ito T."/>
            <person name="Fujiyama A."/>
            <person name="Inagaki F."/>
            <person name="Takami H."/>
        </authorList>
    </citation>
    <scope>NUCLEOTIDE SEQUENCE</scope>
    <source>
        <strain evidence="3">Expedition CK06-06</strain>
    </source>
</reference>
<sequence>MKEEDHLEEKNPMEGLLRMDRIPHIWCPGCGIGTVVTSFAEALKKSKIDLDKTAIVSGIGCTGRVAGYVKLDSFHTTHGRAVPFATGLKLANPELKVIVFSGDGDIAGIGGNHFIHAARRNMDITIICVNNFNYAMTGGQVAATTPTMANASTAPYGNY</sequence>
<dbReference type="PANTHER" id="PTHR48084">
    <property type="entry name" value="2-OXOGLUTARATE OXIDOREDUCTASE SUBUNIT KORB-RELATED"/>
    <property type="match status" value="1"/>
</dbReference>
<accession>X1UPL8</accession>
<dbReference type="EMBL" id="BARW01018755">
    <property type="protein sequence ID" value="GAJ01846.1"/>
    <property type="molecule type" value="Genomic_DNA"/>
</dbReference>
<evidence type="ECO:0000313" key="3">
    <source>
        <dbReference type="EMBL" id="GAJ01846.1"/>
    </source>
</evidence>
<name>X1UPL8_9ZZZZ</name>
<dbReference type="Pfam" id="PF02775">
    <property type="entry name" value="TPP_enzyme_C"/>
    <property type="match status" value="1"/>
</dbReference>
<feature type="domain" description="Thiamine pyrophosphate enzyme TPP-binding" evidence="2">
    <location>
        <begin position="67"/>
        <end position="157"/>
    </location>
</feature>
<dbReference type="InterPro" id="IPR029061">
    <property type="entry name" value="THDP-binding"/>
</dbReference>
<comment type="caution">
    <text evidence="3">The sequence shown here is derived from an EMBL/GenBank/DDBJ whole genome shotgun (WGS) entry which is preliminary data.</text>
</comment>
<dbReference type="InterPro" id="IPR011766">
    <property type="entry name" value="TPP_enzyme_TPP-bd"/>
</dbReference>
<gene>
    <name evidence="3" type="ORF">S12H4_32046</name>
</gene>
<dbReference type="GO" id="GO:0045333">
    <property type="term" value="P:cellular respiration"/>
    <property type="evidence" value="ECO:0007669"/>
    <property type="project" value="UniProtKB-ARBA"/>
</dbReference>
<dbReference type="GO" id="GO:0030976">
    <property type="term" value="F:thiamine pyrophosphate binding"/>
    <property type="evidence" value="ECO:0007669"/>
    <property type="project" value="InterPro"/>
</dbReference>
<feature type="non-terminal residue" evidence="3">
    <location>
        <position position="159"/>
    </location>
</feature>
<protein>
    <recommendedName>
        <fullName evidence="2">Thiamine pyrophosphate enzyme TPP-binding domain-containing protein</fullName>
    </recommendedName>
</protein>
<proteinExistence type="predicted"/>
<keyword evidence="1" id="KW-0560">Oxidoreductase</keyword>